<dbReference type="Proteomes" id="UP000243975">
    <property type="component" value="Unassembled WGS sequence"/>
</dbReference>
<gene>
    <name evidence="2" type="ORF">Ccrd_000399</name>
</gene>
<comment type="caution">
    <text evidence="2">The sequence shown here is derived from an EMBL/GenBank/DDBJ whole genome shotgun (WGS) entry which is preliminary data.</text>
</comment>
<sequence length="125" mass="13954">MKKTHQTLVPSPLLETSDPCTQQDPHSKPVGPTTRVSCNVQRCNKDGISASASHQMRTRSHPKSQSSEWVYLFQSLQNGCKDRNQTQMDGLWWCPPPFPAAHYPTPSHLGLETDELCAVSGPQQR</sequence>
<dbReference type="EMBL" id="LEKV01003831">
    <property type="protein sequence ID" value="KVH97496.1"/>
    <property type="molecule type" value="Genomic_DNA"/>
</dbReference>
<accession>A0A124SDN5</accession>
<proteinExistence type="predicted"/>
<dbReference type="AlphaFoldDB" id="A0A124SDN5"/>
<feature type="region of interest" description="Disordered" evidence="1">
    <location>
        <begin position="1"/>
        <end position="35"/>
    </location>
</feature>
<keyword evidence="3" id="KW-1185">Reference proteome</keyword>
<evidence type="ECO:0000256" key="1">
    <source>
        <dbReference type="SAM" id="MobiDB-lite"/>
    </source>
</evidence>
<protein>
    <submittedName>
        <fullName evidence="2">Uncharacterized protein</fullName>
    </submittedName>
</protein>
<dbReference type="Gramene" id="KVH97496">
    <property type="protein sequence ID" value="KVH97496"/>
    <property type="gene ID" value="Ccrd_000399"/>
</dbReference>
<organism evidence="2 3">
    <name type="scientific">Cynara cardunculus var. scolymus</name>
    <name type="common">Globe artichoke</name>
    <name type="synonym">Cynara scolymus</name>
    <dbReference type="NCBI Taxonomy" id="59895"/>
    <lineage>
        <taxon>Eukaryota</taxon>
        <taxon>Viridiplantae</taxon>
        <taxon>Streptophyta</taxon>
        <taxon>Embryophyta</taxon>
        <taxon>Tracheophyta</taxon>
        <taxon>Spermatophyta</taxon>
        <taxon>Magnoliopsida</taxon>
        <taxon>eudicotyledons</taxon>
        <taxon>Gunneridae</taxon>
        <taxon>Pentapetalae</taxon>
        <taxon>asterids</taxon>
        <taxon>campanulids</taxon>
        <taxon>Asterales</taxon>
        <taxon>Asteraceae</taxon>
        <taxon>Carduoideae</taxon>
        <taxon>Cardueae</taxon>
        <taxon>Carduinae</taxon>
        <taxon>Cynara</taxon>
    </lineage>
</organism>
<reference evidence="2 3" key="1">
    <citation type="journal article" date="2016" name="Sci. Rep.">
        <title>The genome sequence of the outbreeding globe artichoke constructed de novo incorporating a phase-aware low-pass sequencing strategy of F1 progeny.</title>
        <authorList>
            <person name="Scaglione D."/>
            <person name="Reyes-Chin-Wo S."/>
            <person name="Acquadro A."/>
            <person name="Froenicke L."/>
            <person name="Portis E."/>
            <person name="Beitel C."/>
            <person name="Tirone M."/>
            <person name="Mauro R."/>
            <person name="Lo Monaco A."/>
            <person name="Mauromicale G."/>
            <person name="Faccioli P."/>
            <person name="Cattivelli L."/>
            <person name="Rieseberg L."/>
            <person name="Michelmore R."/>
            <person name="Lanteri S."/>
        </authorList>
    </citation>
    <scope>NUCLEOTIDE SEQUENCE [LARGE SCALE GENOMIC DNA]</scope>
    <source>
        <strain evidence="2">2C</strain>
    </source>
</reference>
<name>A0A124SDN5_CYNCS</name>
<evidence type="ECO:0000313" key="3">
    <source>
        <dbReference type="Proteomes" id="UP000243975"/>
    </source>
</evidence>
<evidence type="ECO:0000313" key="2">
    <source>
        <dbReference type="EMBL" id="KVH97496.1"/>
    </source>
</evidence>